<reference evidence="4 5" key="1">
    <citation type="submission" date="2024-02" db="EMBL/GenBank/DDBJ databases">
        <title>Rhodopirellula caenicola NBRC 110016.</title>
        <authorList>
            <person name="Ichikawa N."/>
            <person name="Katano-Makiyama Y."/>
            <person name="Hidaka K."/>
        </authorList>
    </citation>
    <scope>NUCLEOTIDE SEQUENCE [LARGE SCALE GENOMIC DNA]</scope>
    <source>
        <strain evidence="4 5">NBRC 110016</strain>
    </source>
</reference>
<organism evidence="4 5">
    <name type="scientific">Novipirellula caenicola</name>
    <dbReference type="NCBI Taxonomy" id="1536901"/>
    <lineage>
        <taxon>Bacteria</taxon>
        <taxon>Pseudomonadati</taxon>
        <taxon>Planctomycetota</taxon>
        <taxon>Planctomycetia</taxon>
        <taxon>Pirellulales</taxon>
        <taxon>Pirellulaceae</taxon>
        <taxon>Novipirellula</taxon>
    </lineage>
</organism>
<gene>
    <name evidence="4" type="ORF">Rcae01_05739</name>
</gene>
<evidence type="ECO:0000313" key="5">
    <source>
        <dbReference type="Proteomes" id="UP001416858"/>
    </source>
</evidence>
<evidence type="ECO:0000256" key="1">
    <source>
        <dbReference type="ARBA" id="ARBA00006499"/>
    </source>
</evidence>
<protein>
    <recommendedName>
        <fullName evidence="3">Phospholipase/carboxylesterase/thioesterase domain-containing protein</fullName>
    </recommendedName>
</protein>
<evidence type="ECO:0000313" key="4">
    <source>
        <dbReference type="EMBL" id="GAA5510233.1"/>
    </source>
</evidence>
<dbReference type="Gene3D" id="3.40.50.1820">
    <property type="entry name" value="alpha/beta hydrolase"/>
    <property type="match status" value="1"/>
</dbReference>
<dbReference type="InterPro" id="IPR003140">
    <property type="entry name" value="PLipase/COase/thioEstase"/>
</dbReference>
<sequence>MLEPRRTLYGSLDCIVIDGGPSPKVLVVLCHGYGAPGTDLASLAFEWITLLGEDAGDFRFVFPAAPQTLAEMGMPDGRAWWPINMAQLAQHVQTSSFSELHTAVPPGIDDARELLSKSIEAMKAEMDAPSAPLVLGGFSQGAMLTLDTALRGKIDPPQILLLFSGTLVCQTHWTASLSRLKQTRVYQSHGNVDPILPYSSAVALSNWLSEAGIETEFHSFRGGHTIDGESIEQTAKWMTALPRDSN</sequence>
<dbReference type="Proteomes" id="UP001416858">
    <property type="component" value="Unassembled WGS sequence"/>
</dbReference>
<feature type="domain" description="Phospholipase/carboxylesterase/thioesterase" evidence="3">
    <location>
        <begin position="16"/>
        <end position="238"/>
    </location>
</feature>
<dbReference type="PANTHER" id="PTHR10655:SF17">
    <property type="entry name" value="LYSOPHOSPHOLIPASE-LIKE PROTEIN 1"/>
    <property type="match status" value="1"/>
</dbReference>
<evidence type="ECO:0000256" key="2">
    <source>
        <dbReference type="ARBA" id="ARBA00022801"/>
    </source>
</evidence>
<dbReference type="Pfam" id="PF02230">
    <property type="entry name" value="Abhydrolase_2"/>
    <property type="match status" value="1"/>
</dbReference>
<dbReference type="RefSeq" id="WP_345687971.1">
    <property type="nucleotide sequence ID" value="NZ_BAABRO010000020.1"/>
</dbReference>
<comment type="similarity">
    <text evidence="1">Belongs to the AB hydrolase superfamily. AB hydrolase 2 family.</text>
</comment>
<dbReference type="InterPro" id="IPR050565">
    <property type="entry name" value="LYPA1-2/EST-like"/>
</dbReference>
<dbReference type="EMBL" id="BAABRO010000020">
    <property type="protein sequence ID" value="GAA5510233.1"/>
    <property type="molecule type" value="Genomic_DNA"/>
</dbReference>
<name>A0ABP9W2V2_9BACT</name>
<evidence type="ECO:0000259" key="3">
    <source>
        <dbReference type="Pfam" id="PF02230"/>
    </source>
</evidence>
<comment type="caution">
    <text evidence="4">The sequence shown here is derived from an EMBL/GenBank/DDBJ whole genome shotgun (WGS) entry which is preliminary data.</text>
</comment>
<dbReference type="SUPFAM" id="SSF53474">
    <property type="entry name" value="alpha/beta-Hydrolases"/>
    <property type="match status" value="1"/>
</dbReference>
<dbReference type="InterPro" id="IPR029058">
    <property type="entry name" value="AB_hydrolase_fold"/>
</dbReference>
<proteinExistence type="inferred from homology"/>
<dbReference type="PANTHER" id="PTHR10655">
    <property type="entry name" value="LYSOPHOSPHOLIPASE-RELATED"/>
    <property type="match status" value="1"/>
</dbReference>
<keyword evidence="5" id="KW-1185">Reference proteome</keyword>
<accession>A0ABP9W2V2</accession>
<keyword evidence="2" id="KW-0378">Hydrolase</keyword>